<protein>
    <submittedName>
        <fullName evidence="1">Uncharacterized protein</fullName>
    </submittedName>
</protein>
<dbReference type="VEuPathDB" id="CryptoDB:CMU_013070"/>
<evidence type="ECO:0000313" key="1">
    <source>
        <dbReference type="EMBL" id="EEA06632.1"/>
    </source>
</evidence>
<dbReference type="OMA" id="LNSETIW"/>
<proteinExistence type="predicted"/>
<gene>
    <name evidence="1" type="ORF">CMU_013070</name>
</gene>
<dbReference type="GeneID" id="6996227"/>
<accession>B6AEL5</accession>
<dbReference type="RefSeq" id="XP_002140981.1">
    <property type="nucleotide sequence ID" value="XM_002140945.1"/>
</dbReference>
<evidence type="ECO:0000313" key="2">
    <source>
        <dbReference type="Proteomes" id="UP000001460"/>
    </source>
</evidence>
<dbReference type="AlphaFoldDB" id="B6AEL5"/>
<organism evidence="1 2">
    <name type="scientific">Cryptosporidium muris (strain RN66)</name>
    <dbReference type="NCBI Taxonomy" id="441375"/>
    <lineage>
        <taxon>Eukaryota</taxon>
        <taxon>Sar</taxon>
        <taxon>Alveolata</taxon>
        <taxon>Apicomplexa</taxon>
        <taxon>Conoidasida</taxon>
        <taxon>Coccidia</taxon>
        <taxon>Eucoccidiorida</taxon>
        <taxon>Eimeriorina</taxon>
        <taxon>Cryptosporidiidae</taxon>
        <taxon>Cryptosporidium</taxon>
    </lineage>
</organism>
<dbReference type="Proteomes" id="UP000001460">
    <property type="component" value="Unassembled WGS sequence"/>
</dbReference>
<dbReference type="EMBL" id="DS989730">
    <property type="protein sequence ID" value="EEA06632.1"/>
    <property type="molecule type" value="Genomic_DNA"/>
</dbReference>
<keyword evidence="2" id="KW-1185">Reference proteome</keyword>
<reference evidence="1" key="1">
    <citation type="submission" date="2008-06" db="EMBL/GenBank/DDBJ databases">
        <authorList>
            <person name="Lorenzi H."/>
            <person name="Inman J."/>
            <person name="Miller J."/>
            <person name="Schobel S."/>
            <person name="Amedeo P."/>
            <person name="Caler E.V."/>
            <person name="da Silva J."/>
        </authorList>
    </citation>
    <scope>NUCLEOTIDE SEQUENCE [LARGE SCALE GENOMIC DNA]</scope>
    <source>
        <strain evidence="1">RN66</strain>
    </source>
</reference>
<dbReference type="OrthoDB" id="339006at2759"/>
<name>B6AEL5_CRYMR</name>
<sequence>MNELVKDCSHPIIEKRLKDLVEYIRDDGNKNKNIACHYLLHNKEIETIYDRDSFEYRLYLQFGPQNNKTLAYGHIKYVIIEAKAKHIHKLWNDGKQLIEHYRKLLDIKITNNFGLLSDDEFEVEQEDKLNQSELGEDDYHLTISIPISVLNERYSNCNKLDYSNIKSFAFIMLTSCLRLCLYSGNILNMIRYITFSSLDDISSINIHSSIHFETHKAVECIHLNSETIWFYYPNNLNIDDILVVIESCNNSTLQNSLASHFYQELSIAFNSRMNIQGKVGKLHGIKISYPLLSSETLLEIDNTKNLYITFNLPLHWLKSSTDSKKLSIAILIASIQDITCKIVYQGKCSLRCGLRRHVLQLITQECRGY</sequence>